<keyword evidence="2" id="KW-0472">Membrane</keyword>
<evidence type="ECO:0000256" key="2">
    <source>
        <dbReference type="SAM" id="Phobius"/>
    </source>
</evidence>
<keyword evidence="2" id="KW-1133">Transmembrane helix</keyword>
<evidence type="ECO:0000313" key="4">
    <source>
        <dbReference type="Proteomes" id="UP000276133"/>
    </source>
</evidence>
<feature type="transmembrane region" description="Helical" evidence="2">
    <location>
        <begin position="41"/>
        <end position="59"/>
    </location>
</feature>
<feature type="compositionally biased region" description="Polar residues" evidence="1">
    <location>
        <begin position="7"/>
        <end position="19"/>
    </location>
</feature>
<dbReference type="EMBL" id="REGN01000651">
    <property type="protein sequence ID" value="RNA40347.1"/>
    <property type="molecule type" value="Genomic_DNA"/>
</dbReference>
<reference evidence="3 4" key="1">
    <citation type="journal article" date="2018" name="Sci. Rep.">
        <title>Genomic signatures of local adaptation to the degree of environmental predictability in rotifers.</title>
        <authorList>
            <person name="Franch-Gras L."/>
            <person name="Hahn C."/>
            <person name="Garcia-Roger E.M."/>
            <person name="Carmona M.J."/>
            <person name="Serra M."/>
            <person name="Gomez A."/>
        </authorList>
    </citation>
    <scope>NUCLEOTIDE SEQUENCE [LARGE SCALE GENOMIC DNA]</scope>
    <source>
        <strain evidence="3">HYR1</strain>
    </source>
</reference>
<keyword evidence="2" id="KW-0812">Transmembrane</keyword>
<sequence>MIYQEIDSLNTTSYENTEQSFEDTHTYQNMNSRFNENKKNLLMNCNIFFSTLTFTLYQISSICSRRTKNPLKNAFYTPTNLI</sequence>
<evidence type="ECO:0000256" key="1">
    <source>
        <dbReference type="SAM" id="MobiDB-lite"/>
    </source>
</evidence>
<accession>A0A3M7SXE1</accession>
<feature type="region of interest" description="Disordered" evidence="1">
    <location>
        <begin position="1"/>
        <end position="22"/>
    </location>
</feature>
<keyword evidence="4" id="KW-1185">Reference proteome</keyword>
<organism evidence="3 4">
    <name type="scientific">Brachionus plicatilis</name>
    <name type="common">Marine rotifer</name>
    <name type="synonym">Brachionus muelleri</name>
    <dbReference type="NCBI Taxonomy" id="10195"/>
    <lineage>
        <taxon>Eukaryota</taxon>
        <taxon>Metazoa</taxon>
        <taxon>Spiralia</taxon>
        <taxon>Gnathifera</taxon>
        <taxon>Rotifera</taxon>
        <taxon>Eurotatoria</taxon>
        <taxon>Monogononta</taxon>
        <taxon>Pseudotrocha</taxon>
        <taxon>Ploima</taxon>
        <taxon>Brachionidae</taxon>
        <taxon>Brachionus</taxon>
    </lineage>
</organism>
<protein>
    <submittedName>
        <fullName evidence="3">Uncharacterized protein</fullName>
    </submittedName>
</protein>
<dbReference type="Proteomes" id="UP000276133">
    <property type="component" value="Unassembled WGS sequence"/>
</dbReference>
<dbReference type="AlphaFoldDB" id="A0A3M7SXE1"/>
<gene>
    <name evidence="3" type="ORF">BpHYR1_042488</name>
</gene>
<name>A0A3M7SXE1_BRAPC</name>
<evidence type="ECO:0000313" key="3">
    <source>
        <dbReference type="EMBL" id="RNA40347.1"/>
    </source>
</evidence>
<comment type="caution">
    <text evidence="3">The sequence shown here is derived from an EMBL/GenBank/DDBJ whole genome shotgun (WGS) entry which is preliminary data.</text>
</comment>
<proteinExistence type="predicted"/>